<dbReference type="eggNOG" id="COG2249">
    <property type="taxonomic scope" value="Bacteria"/>
</dbReference>
<proteinExistence type="inferred from homology"/>
<dbReference type="InterPro" id="IPR003680">
    <property type="entry name" value="Flavodoxin_fold"/>
</dbReference>
<evidence type="ECO:0000256" key="4">
    <source>
        <dbReference type="ARBA" id="ARBA00037981"/>
    </source>
</evidence>
<evidence type="ECO:0000313" key="8">
    <source>
        <dbReference type="Proteomes" id="UP000024816"/>
    </source>
</evidence>
<dbReference type="InterPro" id="IPR052397">
    <property type="entry name" value="NADPH-QR_MdaB"/>
</dbReference>
<reference evidence="7 8" key="1">
    <citation type="journal article" date="2014" name="Antonie Van Leeuwenhoek">
        <title>Hyphomonas beringensis sp. nov. and Hyphomonas chukchiensis sp. nov., isolated from surface seawater of the Bering Sea and Chukchi Sea.</title>
        <authorList>
            <person name="Li C."/>
            <person name="Lai Q."/>
            <person name="Li G."/>
            <person name="Dong C."/>
            <person name="Wang J."/>
            <person name="Liao Y."/>
            <person name="Shao Z."/>
        </authorList>
    </citation>
    <scope>NUCLEOTIDE SEQUENCE [LARGE SCALE GENOMIC DNA]</scope>
    <source>
        <strain evidence="7 8">VP2</strain>
    </source>
</reference>
<protein>
    <submittedName>
        <fullName evidence="7">NAD(P)H dehydrogenase (Quinone)</fullName>
    </submittedName>
</protein>
<evidence type="ECO:0000256" key="1">
    <source>
        <dbReference type="ARBA" id="ARBA00001974"/>
    </source>
</evidence>
<gene>
    <name evidence="7" type="ORF">HJA_02650</name>
</gene>
<feature type="compositionally biased region" description="Basic and acidic residues" evidence="5">
    <location>
        <begin position="99"/>
        <end position="112"/>
    </location>
</feature>
<dbReference type="PANTHER" id="PTHR46305:SF3">
    <property type="entry name" value="NADPH:QUINONE OXIDOREDUCTASE MDAB"/>
    <property type="match status" value="1"/>
</dbReference>
<keyword evidence="2" id="KW-0285">Flavoprotein</keyword>
<dbReference type="PANTHER" id="PTHR46305">
    <property type="match status" value="1"/>
</dbReference>
<evidence type="ECO:0000259" key="6">
    <source>
        <dbReference type="Pfam" id="PF02525"/>
    </source>
</evidence>
<dbReference type="EMBL" id="ARYJ01000001">
    <property type="protein sequence ID" value="KCZ91402.1"/>
    <property type="molecule type" value="Genomic_DNA"/>
</dbReference>
<dbReference type="AlphaFoldDB" id="A0A059FLB6"/>
<keyword evidence="3" id="KW-0274">FAD</keyword>
<feature type="region of interest" description="Disordered" evidence="5">
    <location>
        <begin position="99"/>
        <end position="120"/>
    </location>
</feature>
<dbReference type="InterPro" id="IPR029039">
    <property type="entry name" value="Flavoprotein-like_sf"/>
</dbReference>
<dbReference type="STRING" id="1280952.HJA_02650"/>
<evidence type="ECO:0000256" key="5">
    <source>
        <dbReference type="SAM" id="MobiDB-lite"/>
    </source>
</evidence>
<dbReference type="RefSeq" id="WP_035577731.1">
    <property type="nucleotide sequence ID" value="NZ_ARYJ01000001.1"/>
</dbReference>
<dbReference type="SUPFAM" id="SSF52218">
    <property type="entry name" value="Flavoproteins"/>
    <property type="match status" value="1"/>
</dbReference>
<dbReference type="PATRIC" id="fig|1280952.3.peg.534"/>
<evidence type="ECO:0000256" key="2">
    <source>
        <dbReference type="ARBA" id="ARBA00022630"/>
    </source>
</evidence>
<comment type="cofactor">
    <cofactor evidence="1">
        <name>FAD</name>
        <dbReference type="ChEBI" id="CHEBI:57692"/>
    </cofactor>
</comment>
<sequence length="205" mass="23061">MIYLRPVTSILLINGHQPFPTSPGRLNQAFCDRAQAHFETGGATVRQVRTAEPWDLEREVENQLWADLIFLQFPLNSMGLPWSLKRYLDEVYTAGMDGRLARGDGRSRKDPTRQYGSGGKLEGKRYMLSVTLNAPREAFEDPAQTLFAGRSLEELLAPVHINFAFFALTPLPTFAAHDVSKAPQIEDDFERFDAHLRTHASGFAP</sequence>
<accession>A0A059FLB6</accession>
<keyword evidence="8" id="KW-1185">Reference proteome</keyword>
<dbReference type="Pfam" id="PF02525">
    <property type="entry name" value="Flavodoxin_2"/>
    <property type="match status" value="1"/>
</dbReference>
<evidence type="ECO:0000256" key="3">
    <source>
        <dbReference type="ARBA" id="ARBA00022827"/>
    </source>
</evidence>
<organism evidence="7 8">
    <name type="scientific">Hyphomonas jannaschiana VP2</name>
    <dbReference type="NCBI Taxonomy" id="1280952"/>
    <lineage>
        <taxon>Bacteria</taxon>
        <taxon>Pseudomonadati</taxon>
        <taxon>Pseudomonadota</taxon>
        <taxon>Alphaproteobacteria</taxon>
        <taxon>Hyphomonadales</taxon>
        <taxon>Hyphomonadaceae</taxon>
        <taxon>Hyphomonas</taxon>
    </lineage>
</organism>
<name>A0A059FLB6_9PROT</name>
<evidence type="ECO:0000313" key="7">
    <source>
        <dbReference type="EMBL" id="KCZ91402.1"/>
    </source>
</evidence>
<dbReference type="Gene3D" id="3.40.50.360">
    <property type="match status" value="1"/>
</dbReference>
<feature type="domain" description="Flavodoxin-like fold" evidence="6">
    <location>
        <begin position="9"/>
        <end position="196"/>
    </location>
</feature>
<dbReference type="OrthoDB" id="9798454at2"/>
<comment type="caution">
    <text evidence="7">The sequence shown here is derived from an EMBL/GenBank/DDBJ whole genome shotgun (WGS) entry which is preliminary data.</text>
</comment>
<comment type="similarity">
    <text evidence="4">Belongs to the oxidoreductase MdaB family.</text>
</comment>
<dbReference type="Proteomes" id="UP000024816">
    <property type="component" value="Unassembled WGS sequence"/>
</dbReference>